<dbReference type="PROSITE" id="PS50405">
    <property type="entry name" value="GST_CTER"/>
    <property type="match status" value="1"/>
</dbReference>
<dbReference type="InterPro" id="IPR034330">
    <property type="entry name" value="GST_Zeta_C"/>
</dbReference>
<dbReference type="InterPro" id="IPR010987">
    <property type="entry name" value="Glutathione-S-Trfase_C-like"/>
</dbReference>
<reference evidence="4 5" key="1">
    <citation type="journal article" date="2019" name="Int. J. Syst. Evol. Microbiol.">
        <title>The Global Catalogue of Microorganisms (GCM) 10K type strain sequencing project: providing services to taxonomists for standard genome sequencing and annotation.</title>
        <authorList>
            <consortium name="The Broad Institute Genomics Platform"/>
            <consortium name="The Broad Institute Genome Sequencing Center for Infectious Disease"/>
            <person name="Wu L."/>
            <person name="Ma J."/>
        </authorList>
    </citation>
    <scope>NUCLEOTIDE SEQUENCE [LARGE SCALE GENOMIC DNA]</scope>
    <source>
        <strain evidence="4 5">JCM 15910</strain>
    </source>
</reference>
<dbReference type="InterPro" id="IPR004045">
    <property type="entry name" value="Glutathione_S-Trfase_N"/>
</dbReference>
<dbReference type="InterPro" id="IPR036249">
    <property type="entry name" value="Thioredoxin-like_sf"/>
</dbReference>
<dbReference type="SFLD" id="SFLDG00358">
    <property type="entry name" value="Main_(cytGST)"/>
    <property type="match status" value="1"/>
</dbReference>
<dbReference type="InterPro" id="IPR036282">
    <property type="entry name" value="Glutathione-S-Trfase_C_sf"/>
</dbReference>
<dbReference type="Pfam" id="PF13410">
    <property type="entry name" value="GST_C_2"/>
    <property type="match status" value="1"/>
</dbReference>
<dbReference type="SFLD" id="SFLDS00019">
    <property type="entry name" value="Glutathione_Transferase_(cytos"/>
    <property type="match status" value="1"/>
</dbReference>
<dbReference type="PANTHER" id="PTHR42673:SF4">
    <property type="entry name" value="MALEYLACETOACETATE ISOMERASE"/>
    <property type="match status" value="1"/>
</dbReference>
<accession>A0ABN1M9R7</accession>
<dbReference type="Gene3D" id="1.20.1050.10">
    <property type="match status" value="1"/>
</dbReference>
<name>A0ABN1M9R7_9SPHN</name>
<organism evidence="4 5">
    <name type="scientific">Sphingopyxis soli</name>
    <dbReference type="NCBI Taxonomy" id="592051"/>
    <lineage>
        <taxon>Bacteria</taxon>
        <taxon>Pseudomonadati</taxon>
        <taxon>Pseudomonadota</taxon>
        <taxon>Alphaproteobacteria</taxon>
        <taxon>Sphingomonadales</taxon>
        <taxon>Sphingomonadaceae</taxon>
        <taxon>Sphingopyxis</taxon>
    </lineage>
</organism>
<dbReference type="SUPFAM" id="SSF52833">
    <property type="entry name" value="Thioredoxin-like"/>
    <property type="match status" value="1"/>
</dbReference>
<dbReference type="InterPro" id="IPR034333">
    <property type="entry name" value="GST_Zeta_N"/>
</dbReference>
<dbReference type="NCBIfam" id="TIGR01262">
    <property type="entry name" value="maiA"/>
    <property type="match status" value="1"/>
</dbReference>
<keyword evidence="4" id="KW-0413">Isomerase</keyword>
<evidence type="ECO:0000259" key="3">
    <source>
        <dbReference type="PROSITE" id="PS50405"/>
    </source>
</evidence>
<dbReference type="InterPro" id="IPR005955">
    <property type="entry name" value="GST_Zeta"/>
</dbReference>
<protein>
    <submittedName>
        <fullName evidence="4">Maleylacetoacetate isomerase</fullName>
    </submittedName>
</protein>
<keyword evidence="5" id="KW-1185">Reference proteome</keyword>
<comment type="similarity">
    <text evidence="1">Belongs to the GST superfamily. Zeta family.</text>
</comment>
<evidence type="ECO:0000313" key="5">
    <source>
        <dbReference type="Proteomes" id="UP001500738"/>
    </source>
</evidence>
<dbReference type="PANTHER" id="PTHR42673">
    <property type="entry name" value="MALEYLACETOACETATE ISOMERASE"/>
    <property type="match status" value="1"/>
</dbReference>
<dbReference type="EMBL" id="BAAAFE010000009">
    <property type="protein sequence ID" value="GAA0866029.1"/>
    <property type="molecule type" value="Genomic_DNA"/>
</dbReference>
<evidence type="ECO:0000259" key="2">
    <source>
        <dbReference type="PROSITE" id="PS50404"/>
    </source>
</evidence>
<dbReference type="CDD" id="cd03042">
    <property type="entry name" value="GST_N_Zeta"/>
    <property type="match status" value="1"/>
</dbReference>
<dbReference type="GO" id="GO:0016853">
    <property type="term" value="F:isomerase activity"/>
    <property type="evidence" value="ECO:0007669"/>
    <property type="project" value="UniProtKB-KW"/>
</dbReference>
<gene>
    <name evidence="4" type="primary">maiA_2</name>
    <name evidence="4" type="ORF">GCM10009115_26950</name>
</gene>
<dbReference type="RefSeq" id="WP_215356125.1">
    <property type="nucleotide sequence ID" value="NZ_BAAAFE010000009.1"/>
</dbReference>
<dbReference type="Pfam" id="PF13417">
    <property type="entry name" value="GST_N_3"/>
    <property type="match status" value="1"/>
</dbReference>
<feature type="domain" description="GST C-terminal" evidence="3">
    <location>
        <begin position="86"/>
        <end position="213"/>
    </location>
</feature>
<evidence type="ECO:0000313" key="4">
    <source>
        <dbReference type="EMBL" id="GAA0866029.1"/>
    </source>
</evidence>
<dbReference type="PROSITE" id="PS50404">
    <property type="entry name" value="GST_NTER"/>
    <property type="match status" value="1"/>
</dbReference>
<feature type="domain" description="GST N-terminal" evidence="2">
    <location>
        <begin position="1"/>
        <end position="81"/>
    </location>
</feature>
<dbReference type="Proteomes" id="UP001500738">
    <property type="component" value="Unassembled WGS sequence"/>
</dbReference>
<dbReference type="SUPFAM" id="SSF47616">
    <property type="entry name" value="GST C-terminal domain-like"/>
    <property type="match status" value="1"/>
</dbReference>
<comment type="caution">
    <text evidence="4">The sequence shown here is derived from an EMBL/GenBank/DDBJ whole genome shotgun (WGS) entry which is preliminary data.</text>
</comment>
<evidence type="ECO:0000256" key="1">
    <source>
        <dbReference type="ARBA" id="ARBA00010007"/>
    </source>
</evidence>
<dbReference type="CDD" id="cd03191">
    <property type="entry name" value="GST_C_Zeta"/>
    <property type="match status" value="1"/>
</dbReference>
<dbReference type="Gene3D" id="3.40.30.10">
    <property type="entry name" value="Glutaredoxin"/>
    <property type="match status" value="1"/>
</dbReference>
<proteinExistence type="inferred from homology"/>
<sequence length="213" mass="23698">MRLYSYFRSSAAYRVRIALALKGIDAEQVAINLLAREPLPDYRQAVNPQGFVPALDTDADGLIVQSLAIMEYLDETHPEPALLPERAADRAYVRAAAQLVACDIHPLANLRVLRYLKRDLGHDQAAIDGWYRHWVEDGLVRLEAFVAAERTSGRFLFGDTPTMADCVLVPQLFNARRLACDLAGMPTLVAIDARCAELDAFKRAHPDRQPDAA</sequence>
<dbReference type="InterPro" id="IPR040079">
    <property type="entry name" value="Glutathione_S-Trfase"/>
</dbReference>